<keyword evidence="4 8" id="KW-0317">Glutathione biosynthesis</keyword>
<dbReference type="Pfam" id="PF04262">
    <property type="entry name" value="Glu_cys_ligase"/>
    <property type="match status" value="1"/>
</dbReference>
<keyword evidence="5 8" id="KW-0547">Nucleotide-binding</keyword>
<comment type="catalytic activity">
    <reaction evidence="7 8 9">
        <text>L-cysteine + L-glutamate + ATP = gamma-L-glutamyl-L-cysteine + ADP + phosphate + H(+)</text>
        <dbReference type="Rhea" id="RHEA:13285"/>
        <dbReference type="ChEBI" id="CHEBI:15378"/>
        <dbReference type="ChEBI" id="CHEBI:29985"/>
        <dbReference type="ChEBI" id="CHEBI:30616"/>
        <dbReference type="ChEBI" id="CHEBI:35235"/>
        <dbReference type="ChEBI" id="CHEBI:43474"/>
        <dbReference type="ChEBI" id="CHEBI:58173"/>
        <dbReference type="ChEBI" id="CHEBI:456216"/>
        <dbReference type="EC" id="6.3.2.2"/>
    </reaction>
</comment>
<keyword evidence="3 8" id="KW-0436">Ligase</keyword>
<dbReference type="GO" id="GO:0006750">
    <property type="term" value="P:glutathione biosynthetic process"/>
    <property type="evidence" value="ECO:0007669"/>
    <property type="project" value="UniProtKB-UniRule"/>
</dbReference>
<dbReference type="UniPathway" id="UPA00142">
    <property type="reaction ID" value="UER00209"/>
</dbReference>
<dbReference type="SUPFAM" id="SSF55931">
    <property type="entry name" value="Glutamine synthetase/guanido kinase"/>
    <property type="match status" value="1"/>
</dbReference>
<dbReference type="HAMAP" id="MF_00578">
    <property type="entry name" value="Glu_cys_ligase"/>
    <property type="match status" value="1"/>
</dbReference>
<evidence type="ECO:0000256" key="6">
    <source>
        <dbReference type="ARBA" id="ARBA00022840"/>
    </source>
</evidence>
<dbReference type="Proteomes" id="UP000240010">
    <property type="component" value="Unassembled WGS sequence"/>
</dbReference>
<dbReference type="GO" id="GO:0005829">
    <property type="term" value="C:cytosol"/>
    <property type="evidence" value="ECO:0007669"/>
    <property type="project" value="TreeGrafter"/>
</dbReference>
<evidence type="ECO:0000259" key="10">
    <source>
        <dbReference type="Pfam" id="PF04262"/>
    </source>
</evidence>
<dbReference type="EMBL" id="PTIZ01000004">
    <property type="protein sequence ID" value="PPK76291.1"/>
    <property type="molecule type" value="Genomic_DNA"/>
</dbReference>
<evidence type="ECO:0000256" key="4">
    <source>
        <dbReference type="ARBA" id="ARBA00022684"/>
    </source>
</evidence>
<dbReference type="InterPro" id="IPR007370">
    <property type="entry name" value="Glu_cys_ligase"/>
</dbReference>
<keyword evidence="6 8" id="KW-0067">ATP-binding</keyword>
<comment type="similarity">
    <text evidence="2 8">Belongs to the glutamate--cysteine ligase type 1 family. Type 1 subfamily.</text>
</comment>
<dbReference type="GO" id="GO:0004357">
    <property type="term" value="F:glutamate-cysteine ligase activity"/>
    <property type="evidence" value="ECO:0007669"/>
    <property type="project" value="UniProtKB-UniRule"/>
</dbReference>
<evidence type="ECO:0000256" key="1">
    <source>
        <dbReference type="ARBA" id="ARBA00005006"/>
    </source>
</evidence>
<evidence type="ECO:0000313" key="12">
    <source>
        <dbReference type="Proteomes" id="UP000240010"/>
    </source>
</evidence>
<proteinExistence type="inferred from homology"/>
<name>A0A2S6HFY9_9GAMM</name>
<protein>
    <recommendedName>
        <fullName evidence="8">Glutamate--cysteine ligase</fullName>
        <ecNumber evidence="8">6.3.2.2</ecNumber>
    </recommendedName>
    <alternativeName>
        <fullName evidence="8">Gamma-ECS</fullName>
        <shortName evidence="8">GCS</shortName>
    </alternativeName>
    <alternativeName>
        <fullName evidence="8">Gamma-glutamylcysteine synthetase</fullName>
    </alternativeName>
</protein>
<dbReference type="PANTHER" id="PTHR38761">
    <property type="entry name" value="GLUTAMATE--CYSTEINE LIGASE"/>
    <property type="match status" value="1"/>
</dbReference>
<comment type="pathway">
    <text evidence="1 8 9">Sulfur metabolism; glutathione biosynthesis; glutathione from L-cysteine and L-glutamate: step 1/2.</text>
</comment>
<comment type="caution">
    <text evidence="11">The sequence shown here is derived from an EMBL/GenBank/DDBJ whole genome shotgun (WGS) entry which is preliminary data.</text>
</comment>
<evidence type="ECO:0000256" key="7">
    <source>
        <dbReference type="ARBA" id="ARBA00048819"/>
    </source>
</evidence>
<evidence type="ECO:0000256" key="9">
    <source>
        <dbReference type="RuleBase" id="RU004391"/>
    </source>
</evidence>
<feature type="domain" description="Glutamate--cysteine ligase" evidence="10">
    <location>
        <begin position="27"/>
        <end position="400"/>
    </location>
</feature>
<dbReference type="GO" id="GO:0046872">
    <property type="term" value="F:metal ion binding"/>
    <property type="evidence" value="ECO:0007669"/>
    <property type="project" value="TreeGrafter"/>
</dbReference>
<dbReference type="PANTHER" id="PTHR38761:SF1">
    <property type="entry name" value="GLUTAMATE--CYSTEINE LIGASE"/>
    <property type="match status" value="1"/>
</dbReference>
<dbReference type="InterPro" id="IPR014746">
    <property type="entry name" value="Gln_synth/guanido_kin_cat_dom"/>
</dbReference>
<dbReference type="EC" id="6.3.2.2" evidence="8"/>
<reference evidence="11 12" key="1">
    <citation type="submission" date="2018-02" db="EMBL/GenBank/DDBJ databases">
        <title>Subsurface microbial communities from deep shales in Ohio and West Virginia, USA.</title>
        <authorList>
            <person name="Wrighton K."/>
        </authorList>
    </citation>
    <scope>NUCLEOTIDE SEQUENCE [LARGE SCALE GENOMIC DNA]</scope>
    <source>
        <strain evidence="11 12">OWC-DMM</strain>
    </source>
</reference>
<evidence type="ECO:0000256" key="3">
    <source>
        <dbReference type="ARBA" id="ARBA00022598"/>
    </source>
</evidence>
<evidence type="ECO:0000313" key="11">
    <source>
        <dbReference type="EMBL" id="PPK76291.1"/>
    </source>
</evidence>
<accession>A0A2S6HFY9</accession>
<dbReference type="NCBIfam" id="TIGR01434">
    <property type="entry name" value="glu_cys_ligase"/>
    <property type="match status" value="1"/>
</dbReference>
<evidence type="ECO:0000256" key="2">
    <source>
        <dbReference type="ARBA" id="ARBA00008772"/>
    </source>
</evidence>
<dbReference type="AlphaFoldDB" id="A0A2S6HFY9"/>
<gene>
    <name evidence="8" type="primary">gshA</name>
    <name evidence="11" type="ORF">B0F87_104384</name>
</gene>
<dbReference type="Gene3D" id="3.30.590.20">
    <property type="match status" value="1"/>
</dbReference>
<organism evidence="11 12">
    <name type="scientific">Methylobacter tundripaludum</name>
    <dbReference type="NCBI Taxonomy" id="173365"/>
    <lineage>
        <taxon>Bacteria</taxon>
        <taxon>Pseudomonadati</taxon>
        <taxon>Pseudomonadota</taxon>
        <taxon>Gammaproteobacteria</taxon>
        <taxon>Methylococcales</taxon>
        <taxon>Methylococcaceae</taxon>
        <taxon>Methylobacter</taxon>
    </lineage>
</organism>
<sequence length="542" mass="61736">MVGLYKDYRACTHSMTNLNNALSTRLDRLTASGHHQLLCGGLKGIEKESLRISKDGFIAQTPHPKTLGSALTHPYITTDYSESLIELITPPFADIKDSLDYLHNIHQFVYEHLDNEILLGASMPCGIDGDESIPIAEYGSSNIGRMKHVYRHGLWHRYGRTMQSIAGIHFNYSVPEALWPVLHKEKSSPLSLEQFINEAYFGLIRNFQRMGWLILYLFGASPAICKNFFNSRPALMTQFEAFDNGTLYHPYATSLRMSDIGYKSKNQANLNIDYNSIDGYVSSLSAAINTPYPEYEKIGTLVDGEYRQLNSNILQIENEFYSTMRPKQIAQSGEKPTLALKRRGVRYIEMRSLDLDLFNPIGIDEDKARFIEALLLTCLLQDSPKTSAQEQQVNNANQLAVANFGRKPGLELNKNNQKILLKDWAAEILESMQPVCAILDQDDAAKHYSSALEKQQLLIENPDSTASARILEQMTQLRQPFSRFALNTSIEHGQYFKRNELDKIKTQQFNDMAALSHDKQLEIENNKQMPFDYFLKQYFLQA</sequence>
<dbReference type="GO" id="GO:0005524">
    <property type="term" value="F:ATP binding"/>
    <property type="evidence" value="ECO:0007669"/>
    <property type="project" value="UniProtKB-KW"/>
</dbReference>
<evidence type="ECO:0000256" key="8">
    <source>
        <dbReference type="HAMAP-Rule" id="MF_00578"/>
    </source>
</evidence>
<evidence type="ECO:0000256" key="5">
    <source>
        <dbReference type="ARBA" id="ARBA00022741"/>
    </source>
</evidence>
<dbReference type="InterPro" id="IPR006334">
    <property type="entry name" value="Glut_cys_ligase"/>
</dbReference>